<sequence>MYRLLRPLFFAFNPETAHRIVMLALKVLRYIPFGCAILRALYCRRTPRLEKEIFGIRFKNPVGLAGGFDKNGEYYNDMANFGFGFIEIGSVSPLPQDGNPKPRLFRLVEDKALVNRMGLNNVGVKKVIDNLKKKKPKTIIAVNITKNNTTPIEKADADYEKVFALAYDFADMFVLNISCPNVQGLGKLQGVDHLAGIIDRVLDMRRYYDEYKPILLKLSPDISQEQLDDIIDLSLLSGIDGIVATNTTTSREGLKTGREQLESIGNGGLSGAPLFRKSVEMVRHIHTKSKGLIPIIGCGGIMTPQQAKEMLDAGASLIEIYTGFIYNGPSTVRNILNYLEKNA</sequence>
<comment type="cofactor">
    <cofactor evidence="11">
        <name>FMN</name>
        <dbReference type="ChEBI" id="CHEBI:58210"/>
    </cofactor>
    <text evidence="11">Binds 1 FMN per subunit.</text>
</comment>
<keyword evidence="5 11" id="KW-0285">Flavoprotein</keyword>
<comment type="function">
    <text evidence="1 11">Catalyzes the conversion of dihydroorotate to orotate with quinone as electron acceptor.</text>
</comment>
<protein>
    <recommendedName>
        <fullName evidence="11">Dihydroorotate dehydrogenase (quinone)</fullName>
        <ecNumber evidence="11">1.3.5.2</ecNumber>
    </recommendedName>
    <alternativeName>
        <fullName evidence="11">DHOdehase</fullName>
        <shortName evidence="11">DHOD</shortName>
        <shortName evidence="11">DHODase</shortName>
    </alternativeName>
    <alternativeName>
        <fullName evidence="11">Dihydroorotate oxidase</fullName>
    </alternativeName>
</protein>
<dbReference type="Pfam" id="PF01180">
    <property type="entry name" value="DHO_dh"/>
    <property type="match status" value="1"/>
</dbReference>
<comment type="similarity">
    <text evidence="4 11">Belongs to the dihydroorotate dehydrogenase family. Type 2 subfamily.</text>
</comment>
<dbReference type="SUPFAM" id="SSF51395">
    <property type="entry name" value="FMN-linked oxidoreductases"/>
    <property type="match status" value="1"/>
</dbReference>
<keyword evidence="8 11" id="KW-0560">Oxidoreductase</keyword>
<proteinExistence type="inferred from homology"/>
<dbReference type="NCBIfam" id="NF003652">
    <property type="entry name" value="PRK05286.2-5"/>
    <property type="match status" value="1"/>
</dbReference>
<feature type="binding site" evidence="11">
    <location>
        <position position="245"/>
    </location>
    <ligand>
        <name>FMN</name>
        <dbReference type="ChEBI" id="CHEBI:58210"/>
    </ligand>
</feature>
<dbReference type="Gene3D" id="3.20.20.70">
    <property type="entry name" value="Aldolase class I"/>
    <property type="match status" value="1"/>
</dbReference>
<dbReference type="HAMAP" id="MF_00225">
    <property type="entry name" value="DHO_dh_type2"/>
    <property type="match status" value="1"/>
</dbReference>
<evidence type="ECO:0000313" key="13">
    <source>
        <dbReference type="EMBL" id="MBO8481031.1"/>
    </source>
</evidence>
<feature type="binding site" evidence="11">
    <location>
        <position position="181"/>
    </location>
    <ligand>
        <name>substrate</name>
    </ligand>
</feature>
<dbReference type="EC" id="1.3.5.2" evidence="11"/>
<feature type="binding site" evidence="11">
    <location>
        <position position="217"/>
    </location>
    <ligand>
        <name>FMN</name>
        <dbReference type="ChEBI" id="CHEBI:58210"/>
    </ligand>
</feature>
<dbReference type="InterPro" id="IPR005720">
    <property type="entry name" value="Dihydroorotate_DH_cat"/>
</dbReference>
<evidence type="ECO:0000256" key="2">
    <source>
        <dbReference type="ARBA" id="ARBA00004370"/>
    </source>
</evidence>
<keyword evidence="7 11" id="KW-0665">Pyrimidine biosynthesis</keyword>
<dbReference type="NCBIfam" id="TIGR01036">
    <property type="entry name" value="pyrD_sub2"/>
    <property type="match status" value="1"/>
</dbReference>
<dbReference type="PIRSF" id="PIRSF000164">
    <property type="entry name" value="DHO_oxidase"/>
    <property type="match status" value="1"/>
</dbReference>
<dbReference type="GO" id="GO:0005886">
    <property type="term" value="C:plasma membrane"/>
    <property type="evidence" value="ECO:0007669"/>
    <property type="project" value="UniProtKB-SubCell"/>
</dbReference>
<evidence type="ECO:0000256" key="11">
    <source>
        <dbReference type="HAMAP-Rule" id="MF_00225"/>
    </source>
</evidence>
<evidence type="ECO:0000256" key="5">
    <source>
        <dbReference type="ARBA" id="ARBA00022630"/>
    </source>
</evidence>
<dbReference type="CDD" id="cd04738">
    <property type="entry name" value="DHOD_2_like"/>
    <property type="match status" value="1"/>
</dbReference>
<dbReference type="InterPro" id="IPR012135">
    <property type="entry name" value="Dihydroorotate_DH_1_2"/>
</dbReference>
<comment type="catalytic activity">
    <reaction evidence="10 11">
        <text>(S)-dihydroorotate + a quinone = orotate + a quinol</text>
        <dbReference type="Rhea" id="RHEA:30187"/>
        <dbReference type="ChEBI" id="CHEBI:24646"/>
        <dbReference type="ChEBI" id="CHEBI:30839"/>
        <dbReference type="ChEBI" id="CHEBI:30864"/>
        <dbReference type="ChEBI" id="CHEBI:132124"/>
        <dbReference type="EC" id="1.3.5.2"/>
    </reaction>
</comment>
<keyword evidence="6 11" id="KW-0288">FMN</keyword>
<feature type="binding site" evidence="11">
    <location>
        <position position="70"/>
    </location>
    <ligand>
        <name>substrate</name>
    </ligand>
</feature>
<evidence type="ECO:0000256" key="10">
    <source>
        <dbReference type="ARBA" id="ARBA00048639"/>
    </source>
</evidence>
<evidence type="ECO:0000256" key="4">
    <source>
        <dbReference type="ARBA" id="ARBA00005359"/>
    </source>
</evidence>
<feature type="binding site" evidence="11">
    <location>
        <begin position="321"/>
        <end position="322"/>
    </location>
    <ligand>
        <name>FMN</name>
        <dbReference type="ChEBI" id="CHEBI:58210"/>
    </ligand>
</feature>
<comment type="subunit">
    <text evidence="11">Monomer.</text>
</comment>
<dbReference type="PROSITE" id="PS00912">
    <property type="entry name" value="DHODEHASE_2"/>
    <property type="match status" value="1"/>
</dbReference>
<dbReference type="GO" id="GO:0044205">
    <property type="term" value="P:'de novo' UMP biosynthetic process"/>
    <property type="evidence" value="ECO:0007669"/>
    <property type="project" value="UniProtKB-UniRule"/>
</dbReference>
<evidence type="ECO:0000256" key="9">
    <source>
        <dbReference type="ARBA" id="ARBA00023136"/>
    </source>
</evidence>
<comment type="subcellular location">
    <subcellularLocation>
        <location evidence="11">Cell membrane</location>
        <topology evidence="11">Peripheral membrane protein</topology>
    </subcellularLocation>
    <subcellularLocation>
        <location evidence="2">Membrane</location>
    </subcellularLocation>
</comment>
<dbReference type="InterPro" id="IPR005719">
    <property type="entry name" value="Dihydroorotate_DH_2"/>
</dbReference>
<dbReference type="InterPro" id="IPR050074">
    <property type="entry name" value="DHO_dehydrogenase"/>
</dbReference>
<keyword evidence="11" id="KW-1003">Cell membrane</keyword>
<organism evidence="13 14">
    <name type="scientific">Candidatus Merdivivens faecigallinarum</name>
    <dbReference type="NCBI Taxonomy" id="2840871"/>
    <lineage>
        <taxon>Bacteria</taxon>
        <taxon>Pseudomonadati</taxon>
        <taxon>Bacteroidota</taxon>
        <taxon>Bacteroidia</taxon>
        <taxon>Bacteroidales</taxon>
        <taxon>Muribaculaceae</taxon>
        <taxon>Muribaculaceae incertae sedis</taxon>
        <taxon>Candidatus Merdivivens</taxon>
    </lineage>
</organism>
<comment type="caution">
    <text evidence="11">Lacks conserved residue(s) required for the propagation of feature annotation.</text>
</comment>
<feature type="binding site" evidence="11">
    <location>
        <position position="176"/>
    </location>
    <ligand>
        <name>FMN</name>
        <dbReference type="ChEBI" id="CHEBI:58210"/>
    </ligand>
</feature>
<feature type="binding site" evidence="11">
    <location>
        <position position="271"/>
    </location>
    <ligand>
        <name>FMN</name>
        <dbReference type="ChEBI" id="CHEBI:58210"/>
    </ligand>
</feature>
<comment type="caution">
    <text evidence="13">The sequence shown here is derived from an EMBL/GenBank/DDBJ whole genome shotgun (WGS) entry which is preliminary data.</text>
</comment>
<dbReference type="PROSITE" id="PS00911">
    <property type="entry name" value="DHODEHASE_1"/>
    <property type="match status" value="1"/>
</dbReference>
<evidence type="ECO:0000256" key="3">
    <source>
        <dbReference type="ARBA" id="ARBA00005161"/>
    </source>
</evidence>
<evidence type="ECO:0000256" key="8">
    <source>
        <dbReference type="ARBA" id="ARBA00023002"/>
    </source>
</evidence>
<gene>
    <name evidence="11" type="primary">pyrD</name>
    <name evidence="13" type="ORF">IAC87_00595</name>
</gene>
<dbReference type="PANTHER" id="PTHR48109">
    <property type="entry name" value="DIHYDROOROTATE DEHYDROGENASE (QUINONE), MITOCHONDRIAL-RELATED"/>
    <property type="match status" value="1"/>
</dbReference>
<reference evidence="13" key="2">
    <citation type="journal article" date="2021" name="PeerJ">
        <title>Extensive microbial diversity within the chicken gut microbiome revealed by metagenomics and culture.</title>
        <authorList>
            <person name="Gilroy R."/>
            <person name="Ravi A."/>
            <person name="Getino M."/>
            <person name="Pursley I."/>
            <person name="Horton D.L."/>
            <person name="Alikhan N.F."/>
            <person name="Baker D."/>
            <person name="Gharbi K."/>
            <person name="Hall N."/>
            <person name="Watson M."/>
            <person name="Adriaenssens E.M."/>
            <person name="Foster-Nyarko E."/>
            <person name="Jarju S."/>
            <person name="Secka A."/>
            <person name="Antonio M."/>
            <person name="Oren A."/>
            <person name="Chaudhuri R.R."/>
            <person name="La Ragione R."/>
            <person name="Hildebrand F."/>
            <person name="Pallen M.J."/>
        </authorList>
    </citation>
    <scope>NUCLEOTIDE SEQUENCE</scope>
    <source>
        <strain evidence="13">B3-2255</strain>
    </source>
</reference>
<dbReference type="InterPro" id="IPR001295">
    <property type="entry name" value="Dihydroorotate_DH_CS"/>
</dbReference>
<comment type="pathway">
    <text evidence="3 11">Pyrimidine metabolism; UMP biosynthesis via de novo pathway; orotate from (S)-dihydroorotate (quinone route): step 1/1.</text>
</comment>
<dbReference type="EMBL" id="JADILY010000010">
    <property type="protein sequence ID" value="MBO8481031.1"/>
    <property type="molecule type" value="Genomic_DNA"/>
</dbReference>
<feature type="binding site" evidence="11">
    <location>
        <position position="90"/>
    </location>
    <ligand>
        <name>FMN</name>
        <dbReference type="ChEBI" id="CHEBI:58210"/>
    </ligand>
</feature>
<dbReference type="GO" id="GO:0006207">
    <property type="term" value="P:'de novo' pyrimidine nucleobase biosynthetic process"/>
    <property type="evidence" value="ECO:0007669"/>
    <property type="project" value="UniProtKB-UniRule"/>
</dbReference>
<dbReference type="PANTHER" id="PTHR48109:SF4">
    <property type="entry name" value="DIHYDROOROTATE DEHYDROGENASE (QUINONE), MITOCHONDRIAL"/>
    <property type="match status" value="1"/>
</dbReference>
<evidence type="ECO:0000256" key="6">
    <source>
        <dbReference type="ARBA" id="ARBA00022643"/>
    </source>
</evidence>
<dbReference type="InterPro" id="IPR013785">
    <property type="entry name" value="Aldolase_TIM"/>
</dbReference>
<name>A0A9D9IZN6_9BACT</name>
<feature type="domain" description="Dihydroorotate dehydrogenase catalytic" evidence="12">
    <location>
        <begin position="49"/>
        <end position="341"/>
    </location>
</feature>
<feature type="binding site" evidence="11">
    <location>
        <position position="300"/>
    </location>
    <ligand>
        <name>FMN</name>
        <dbReference type="ChEBI" id="CHEBI:58210"/>
    </ligand>
</feature>
<feature type="binding site" evidence="11">
    <location>
        <begin position="246"/>
        <end position="247"/>
    </location>
    <ligand>
        <name>substrate</name>
    </ligand>
</feature>
<evidence type="ECO:0000256" key="7">
    <source>
        <dbReference type="ARBA" id="ARBA00022975"/>
    </source>
</evidence>
<dbReference type="GO" id="GO:0106430">
    <property type="term" value="F:dihydroorotate dehydrogenase (quinone) activity"/>
    <property type="evidence" value="ECO:0007669"/>
    <property type="project" value="UniProtKB-EC"/>
</dbReference>
<dbReference type="AlphaFoldDB" id="A0A9D9IZN6"/>
<feature type="binding site" evidence="11">
    <location>
        <begin position="115"/>
        <end position="119"/>
    </location>
    <ligand>
        <name>substrate</name>
    </ligand>
</feature>
<feature type="binding site" evidence="11">
    <location>
        <position position="176"/>
    </location>
    <ligand>
        <name>substrate</name>
    </ligand>
</feature>
<evidence type="ECO:0000256" key="1">
    <source>
        <dbReference type="ARBA" id="ARBA00003125"/>
    </source>
</evidence>
<feature type="active site" description="Nucleophile" evidence="11">
    <location>
        <position position="179"/>
    </location>
</feature>
<evidence type="ECO:0000259" key="12">
    <source>
        <dbReference type="Pfam" id="PF01180"/>
    </source>
</evidence>
<evidence type="ECO:0000313" key="14">
    <source>
        <dbReference type="Proteomes" id="UP000823772"/>
    </source>
</evidence>
<accession>A0A9D9IZN6</accession>
<feature type="binding site" evidence="11">
    <location>
        <position position="143"/>
    </location>
    <ligand>
        <name>FMN</name>
        <dbReference type="ChEBI" id="CHEBI:58210"/>
    </ligand>
</feature>
<reference evidence="13" key="1">
    <citation type="submission" date="2020-10" db="EMBL/GenBank/DDBJ databases">
        <authorList>
            <person name="Gilroy R."/>
        </authorList>
    </citation>
    <scope>NUCLEOTIDE SEQUENCE</scope>
    <source>
        <strain evidence="13">B3-2255</strain>
    </source>
</reference>
<dbReference type="Proteomes" id="UP000823772">
    <property type="component" value="Unassembled WGS sequence"/>
</dbReference>
<keyword evidence="9 11" id="KW-0472">Membrane</keyword>
<dbReference type="GO" id="GO:0005737">
    <property type="term" value="C:cytoplasm"/>
    <property type="evidence" value="ECO:0007669"/>
    <property type="project" value="InterPro"/>
</dbReference>